<dbReference type="HOGENOM" id="CLU_2486705_0_0_1"/>
<accession>G7I3E1</accession>
<name>G7I3E1_MEDTR</name>
<evidence type="ECO:0000313" key="1">
    <source>
        <dbReference type="EMBL" id="AES58726.1"/>
    </source>
</evidence>
<dbReference type="EnsemblPlants" id="AES58726">
    <property type="protein sequence ID" value="AES58726"/>
    <property type="gene ID" value="MTR_1g007620"/>
</dbReference>
<reference evidence="1 3" key="1">
    <citation type="journal article" date="2011" name="Nature">
        <title>The Medicago genome provides insight into the evolution of rhizobial symbioses.</title>
        <authorList>
            <person name="Young N.D."/>
            <person name="Debelle F."/>
            <person name="Oldroyd G.E."/>
            <person name="Geurts R."/>
            <person name="Cannon S.B."/>
            <person name="Udvardi M.K."/>
            <person name="Benedito V.A."/>
            <person name="Mayer K.F."/>
            <person name="Gouzy J."/>
            <person name="Schoof H."/>
            <person name="Van de Peer Y."/>
            <person name="Proost S."/>
            <person name="Cook D.R."/>
            <person name="Meyers B.C."/>
            <person name="Spannagl M."/>
            <person name="Cheung F."/>
            <person name="De Mita S."/>
            <person name="Krishnakumar V."/>
            <person name="Gundlach H."/>
            <person name="Zhou S."/>
            <person name="Mudge J."/>
            <person name="Bharti A.K."/>
            <person name="Murray J.D."/>
            <person name="Naoumkina M.A."/>
            <person name="Rosen B."/>
            <person name="Silverstein K.A."/>
            <person name="Tang H."/>
            <person name="Rombauts S."/>
            <person name="Zhao P.X."/>
            <person name="Zhou P."/>
            <person name="Barbe V."/>
            <person name="Bardou P."/>
            <person name="Bechner M."/>
            <person name="Bellec A."/>
            <person name="Berger A."/>
            <person name="Berges H."/>
            <person name="Bidwell S."/>
            <person name="Bisseling T."/>
            <person name="Choisne N."/>
            <person name="Couloux A."/>
            <person name="Denny R."/>
            <person name="Deshpande S."/>
            <person name="Dai X."/>
            <person name="Doyle J.J."/>
            <person name="Dudez A.M."/>
            <person name="Farmer A.D."/>
            <person name="Fouteau S."/>
            <person name="Franken C."/>
            <person name="Gibelin C."/>
            <person name="Gish J."/>
            <person name="Goldstein S."/>
            <person name="Gonzalez A.J."/>
            <person name="Green P.J."/>
            <person name="Hallab A."/>
            <person name="Hartog M."/>
            <person name="Hua A."/>
            <person name="Humphray S.J."/>
            <person name="Jeong D.H."/>
            <person name="Jing Y."/>
            <person name="Jocker A."/>
            <person name="Kenton S.M."/>
            <person name="Kim D.J."/>
            <person name="Klee K."/>
            <person name="Lai H."/>
            <person name="Lang C."/>
            <person name="Lin S."/>
            <person name="Macmil S.L."/>
            <person name="Magdelenat G."/>
            <person name="Matthews L."/>
            <person name="McCorrison J."/>
            <person name="Monaghan E.L."/>
            <person name="Mun J.H."/>
            <person name="Najar F.Z."/>
            <person name="Nicholson C."/>
            <person name="Noirot C."/>
            <person name="O'Bleness M."/>
            <person name="Paule C.R."/>
            <person name="Poulain J."/>
            <person name="Prion F."/>
            <person name="Qin B."/>
            <person name="Qu C."/>
            <person name="Retzel E.F."/>
            <person name="Riddle C."/>
            <person name="Sallet E."/>
            <person name="Samain S."/>
            <person name="Samson N."/>
            <person name="Sanders I."/>
            <person name="Saurat O."/>
            <person name="Scarpelli C."/>
            <person name="Schiex T."/>
            <person name="Segurens B."/>
            <person name="Severin A.J."/>
            <person name="Sherrier D.J."/>
            <person name="Shi R."/>
            <person name="Sims S."/>
            <person name="Singer S.R."/>
            <person name="Sinharoy S."/>
            <person name="Sterck L."/>
            <person name="Viollet A."/>
            <person name="Wang B.B."/>
            <person name="Wang K."/>
            <person name="Wang M."/>
            <person name="Wang X."/>
            <person name="Warfsmann J."/>
            <person name="Weissenbach J."/>
            <person name="White D.D."/>
            <person name="White J.D."/>
            <person name="Wiley G.B."/>
            <person name="Wincker P."/>
            <person name="Xing Y."/>
            <person name="Yang L."/>
            <person name="Yao Z."/>
            <person name="Ying F."/>
            <person name="Zhai J."/>
            <person name="Zhou L."/>
            <person name="Zuber A."/>
            <person name="Denarie J."/>
            <person name="Dixon R.A."/>
            <person name="May G.D."/>
            <person name="Schwartz D.C."/>
            <person name="Rogers J."/>
            <person name="Quetier F."/>
            <person name="Town C.D."/>
            <person name="Roe B.A."/>
        </authorList>
    </citation>
    <scope>NUCLEOTIDE SEQUENCE [LARGE SCALE GENOMIC DNA]</scope>
    <source>
        <strain evidence="1">A17</strain>
        <strain evidence="2 3">cv. Jemalong A17</strain>
    </source>
</reference>
<dbReference type="Proteomes" id="UP000002051">
    <property type="component" value="Unassembled WGS sequence"/>
</dbReference>
<gene>
    <name evidence="1" type="ordered locus">MTR_1g007620</name>
</gene>
<dbReference type="AlphaFoldDB" id="G7I3E1"/>
<evidence type="ECO:0000313" key="2">
    <source>
        <dbReference type="EnsemblPlants" id="AES58726"/>
    </source>
</evidence>
<keyword evidence="3" id="KW-1185">Reference proteome</keyword>
<organism evidence="1 3">
    <name type="scientific">Medicago truncatula</name>
    <name type="common">Barrel medic</name>
    <name type="synonym">Medicago tribuloides</name>
    <dbReference type="NCBI Taxonomy" id="3880"/>
    <lineage>
        <taxon>Eukaryota</taxon>
        <taxon>Viridiplantae</taxon>
        <taxon>Streptophyta</taxon>
        <taxon>Embryophyta</taxon>
        <taxon>Tracheophyta</taxon>
        <taxon>Spermatophyta</taxon>
        <taxon>Magnoliopsida</taxon>
        <taxon>eudicotyledons</taxon>
        <taxon>Gunneridae</taxon>
        <taxon>Pentapetalae</taxon>
        <taxon>rosids</taxon>
        <taxon>fabids</taxon>
        <taxon>Fabales</taxon>
        <taxon>Fabaceae</taxon>
        <taxon>Papilionoideae</taxon>
        <taxon>50 kb inversion clade</taxon>
        <taxon>NPAAA clade</taxon>
        <taxon>Hologalegina</taxon>
        <taxon>IRL clade</taxon>
        <taxon>Trifolieae</taxon>
        <taxon>Medicago</taxon>
    </lineage>
</organism>
<sequence>MKGRKSIRSLSADILSLSGKCKRRKEREKNIEREASTLALTASPMVHRWRFITLFWCTLLCQIRFKSITNFFFQRFNPFGVHNGKKA</sequence>
<protein>
    <submittedName>
        <fullName evidence="1 2">Uncharacterized protein</fullName>
    </submittedName>
</protein>
<evidence type="ECO:0000313" key="3">
    <source>
        <dbReference type="Proteomes" id="UP000002051"/>
    </source>
</evidence>
<proteinExistence type="predicted"/>
<dbReference type="PaxDb" id="3880-AES58726"/>
<reference evidence="2" key="3">
    <citation type="submission" date="2015-04" db="UniProtKB">
        <authorList>
            <consortium name="EnsemblPlants"/>
        </authorList>
    </citation>
    <scope>IDENTIFICATION</scope>
    <source>
        <strain evidence="2">cv. Jemalong A17</strain>
    </source>
</reference>
<reference evidence="1 3" key="2">
    <citation type="journal article" date="2014" name="BMC Genomics">
        <title>An improved genome release (version Mt4.0) for the model legume Medicago truncatula.</title>
        <authorList>
            <person name="Tang H."/>
            <person name="Krishnakumar V."/>
            <person name="Bidwell S."/>
            <person name="Rosen B."/>
            <person name="Chan A."/>
            <person name="Zhou S."/>
            <person name="Gentzbittel L."/>
            <person name="Childs K.L."/>
            <person name="Yandell M."/>
            <person name="Gundlach H."/>
            <person name="Mayer K.F."/>
            <person name="Schwartz D.C."/>
            <person name="Town C.D."/>
        </authorList>
    </citation>
    <scope>GENOME REANNOTATION</scope>
    <source>
        <strain evidence="2 3">cv. Jemalong A17</strain>
    </source>
</reference>
<dbReference type="EMBL" id="CM001217">
    <property type="protein sequence ID" value="AES58726.1"/>
    <property type="molecule type" value="Genomic_DNA"/>
</dbReference>